<evidence type="ECO:0000256" key="1">
    <source>
        <dbReference type="SAM" id="MobiDB-lite"/>
    </source>
</evidence>
<evidence type="ECO:0000259" key="2">
    <source>
        <dbReference type="Pfam" id="PF07727"/>
    </source>
</evidence>
<keyword evidence="4" id="KW-1185">Reference proteome</keyword>
<comment type="caution">
    <text evidence="3">The sequence shown here is derived from an EMBL/GenBank/DDBJ whole genome shotgun (WGS) entry which is preliminary data.</text>
</comment>
<proteinExistence type="predicted"/>
<name>A0A0J7JY29_LASNI</name>
<dbReference type="Pfam" id="PF07727">
    <property type="entry name" value="RVT_2"/>
    <property type="match status" value="1"/>
</dbReference>
<protein>
    <submittedName>
        <fullName evidence="3">Copia-like retrotransposable element protein</fullName>
    </submittedName>
</protein>
<sequence length="91" mass="10556">MAIYIDDRILIEKDPQEMEKLLSELKKDFEVTAEENPTTFLGIKFNKIKLSIKLTQEIYARQIVETYGMQNSKSTDTPITSDRETTKILRG</sequence>
<feature type="region of interest" description="Disordered" evidence="1">
    <location>
        <begin position="71"/>
        <end position="91"/>
    </location>
</feature>
<dbReference type="Proteomes" id="UP000036403">
    <property type="component" value="Unassembled WGS sequence"/>
</dbReference>
<feature type="domain" description="Reverse transcriptase Ty1/copia-type" evidence="2">
    <location>
        <begin position="2"/>
        <end position="80"/>
    </location>
</feature>
<dbReference type="OrthoDB" id="6746693at2759"/>
<dbReference type="AlphaFoldDB" id="A0A0J7JY29"/>
<feature type="compositionally biased region" description="Polar residues" evidence="1">
    <location>
        <begin position="71"/>
        <end position="80"/>
    </location>
</feature>
<feature type="compositionally biased region" description="Basic and acidic residues" evidence="1">
    <location>
        <begin position="81"/>
        <end position="91"/>
    </location>
</feature>
<organism evidence="3 4">
    <name type="scientific">Lasius niger</name>
    <name type="common">Black garden ant</name>
    <dbReference type="NCBI Taxonomy" id="67767"/>
    <lineage>
        <taxon>Eukaryota</taxon>
        <taxon>Metazoa</taxon>
        <taxon>Ecdysozoa</taxon>
        <taxon>Arthropoda</taxon>
        <taxon>Hexapoda</taxon>
        <taxon>Insecta</taxon>
        <taxon>Pterygota</taxon>
        <taxon>Neoptera</taxon>
        <taxon>Endopterygota</taxon>
        <taxon>Hymenoptera</taxon>
        <taxon>Apocrita</taxon>
        <taxon>Aculeata</taxon>
        <taxon>Formicoidea</taxon>
        <taxon>Formicidae</taxon>
        <taxon>Formicinae</taxon>
        <taxon>Lasius</taxon>
        <taxon>Lasius</taxon>
    </lineage>
</organism>
<dbReference type="InterPro" id="IPR013103">
    <property type="entry name" value="RVT_2"/>
</dbReference>
<evidence type="ECO:0000313" key="3">
    <source>
        <dbReference type="EMBL" id="KMQ83068.1"/>
    </source>
</evidence>
<reference evidence="3 4" key="1">
    <citation type="submission" date="2015-04" db="EMBL/GenBank/DDBJ databases">
        <title>Lasius niger genome sequencing.</title>
        <authorList>
            <person name="Konorov E.A."/>
            <person name="Nikitin M.A."/>
            <person name="Kirill M.V."/>
            <person name="Chang P."/>
        </authorList>
    </citation>
    <scope>NUCLEOTIDE SEQUENCE [LARGE SCALE GENOMIC DNA]</scope>
    <source>
        <tissue evidence="3">Whole</tissue>
    </source>
</reference>
<accession>A0A0J7JY29</accession>
<dbReference type="EMBL" id="LBMM01021496">
    <property type="protein sequence ID" value="KMQ83068.1"/>
    <property type="molecule type" value="Genomic_DNA"/>
</dbReference>
<dbReference type="PaxDb" id="67767-A0A0J7JY29"/>
<evidence type="ECO:0000313" key="4">
    <source>
        <dbReference type="Proteomes" id="UP000036403"/>
    </source>
</evidence>
<gene>
    <name evidence="3" type="ORF">RF55_21027</name>
</gene>